<reference evidence="7" key="1">
    <citation type="submission" date="2019-08" db="EMBL/GenBank/DDBJ databases">
        <title>The genome of the North American firefly Photinus pyralis.</title>
        <authorList>
            <consortium name="Photinus pyralis genome working group"/>
            <person name="Fallon T.R."/>
            <person name="Sander Lower S.E."/>
            <person name="Weng J.-K."/>
        </authorList>
    </citation>
    <scope>NUCLEOTIDE SEQUENCE</scope>
    <source>
        <strain evidence="7">TRF0915ILg1</strain>
        <tissue evidence="7">Whole body</tissue>
    </source>
</reference>
<dbReference type="PANTHER" id="PTHR21314:SF0">
    <property type="entry name" value="QUEUOSINE 5'-PHOSPHATE N-GLYCOSYLASE_HYDROLASE"/>
    <property type="match status" value="1"/>
</dbReference>
<keyword evidence="1 6" id="KW-0378">Hydrolase</keyword>
<dbReference type="InterPro" id="IPR019438">
    <property type="entry name" value="Q_salvage"/>
</dbReference>
<evidence type="ECO:0000256" key="5">
    <source>
        <dbReference type="ARBA" id="ARBA00048204"/>
    </source>
</evidence>
<name>A0A8K0DE66_IGNLU</name>
<accession>A0A8K0DE66</accession>
<dbReference type="PANTHER" id="PTHR21314">
    <property type="entry name" value="QUEUOSINE 5'-PHOSPHATE N-GLYCOSYLASE_HYDROLASE-RELATED"/>
    <property type="match status" value="1"/>
</dbReference>
<dbReference type="EC" id="3.2.2.-" evidence="6"/>
<comment type="function">
    <text evidence="6">Catalyzes the hydrolysis of queuosine 5'-phosphate, releasing the nucleobase queuine (q). Is required for salvage of queuine from exogenous queuosine (Q) that is imported and then converted to queuosine 5'-phosphate intracellularly.</text>
</comment>
<dbReference type="GO" id="GO:0006400">
    <property type="term" value="P:tRNA modification"/>
    <property type="evidence" value="ECO:0007669"/>
    <property type="project" value="TreeGrafter"/>
</dbReference>
<dbReference type="GO" id="GO:0016787">
    <property type="term" value="F:hydrolase activity"/>
    <property type="evidence" value="ECO:0007669"/>
    <property type="project" value="UniProtKB-KW"/>
</dbReference>
<evidence type="ECO:0000313" key="8">
    <source>
        <dbReference type="Proteomes" id="UP000801492"/>
    </source>
</evidence>
<dbReference type="AlphaFoldDB" id="A0A8K0DE66"/>
<evidence type="ECO:0000256" key="2">
    <source>
        <dbReference type="ARBA" id="ARBA00035119"/>
    </source>
</evidence>
<comment type="catalytic activity">
    <reaction evidence="5 6">
        <text>queuosine 5'-phosphate + H2O = queuine + D-ribose 5-phosphate</text>
        <dbReference type="Rhea" id="RHEA:75387"/>
        <dbReference type="ChEBI" id="CHEBI:15377"/>
        <dbReference type="ChEBI" id="CHEBI:17433"/>
        <dbReference type="ChEBI" id="CHEBI:78346"/>
        <dbReference type="ChEBI" id="CHEBI:194371"/>
    </reaction>
    <physiologicalReaction direction="left-to-right" evidence="5 6">
        <dbReference type="Rhea" id="RHEA:75388"/>
    </physiologicalReaction>
</comment>
<dbReference type="OrthoDB" id="10249667at2759"/>
<evidence type="ECO:0000313" key="7">
    <source>
        <dbReference type="EMBL" id="KAF2902501.1"/>
    </source>
</evidence>
<evidence type="ECO:0000256" key="6">
    <source>
        <dbReference type="RuleBase" id="RU365002"/>
    </source>
</evidence>
<comment type="similarity">
    <text evidence="2 6">Belongs to the QNG1 protein family.</text>
</comment>
<comment type="caution">
    <text evidence="7">The sequence shown here is derived from an EMBL/GenBank/DDBJ whole genome shotgun (WGS) entry which is preliminary data.</text>
</comment>
<keyword evidence="8" id="KW-1185">Reference proteome</keyword>
<evidence type="ECO:0000256" key="1">
    <source>
        <dbReference type="ARBA" id="ARBA00022801"/>
    </source>
</evidence>
<evidence type="ECO:0000256" key="3">
    <source>
        <dbReference type="ARBA" id="ARBA00035306"/>
    </source>
</evidence>
<evidence type="ECO:0000256" key="4">
    <source>
        <dbReference type="ARBA" id="ARBA00035393"/>
    </source>
</evidence>
<dbReference type="EMBL" id="VTPC01001275">
    <property type="protein sequence ID" value="KAF2902501.1"/>
    <property type="molecule type" value="Genomic_DNA"/>
</dbReference>
<dbReference type="Proteomes" id="UP000801492">
    <property type="component" value="Unassembled WGS sequence"/>
</dbReference>
<protein>
    <recommendedName>
        <fullName evidence="3 6">Queuosine 5'-phosphate N-glycosylase/hydrolase</fullName>
        <ecNumber evidence="6">3.2.2.-</ecNumber>
    </recommendedName>
    <alternativeName>
        <fullName evidence="4 6">Queuosine-nucleotide N-glycosylase/hydrolase</fullName>
    </alternativeName>
</protein>
<proteinExistence type="inferred from homology"/>
<gene>
    <name evidence="7" type="ORF">ILUMI_03682</name>
</gene>
<sequence>MKKDLVLSPQRSVEFIVNTARDVVINKEEIVRLGDELIEDFKNDPTPLIDDNDPACVPPFDYLHVLDWLFVVNVLNFGYHSRKTGKEWKAFNRTGYLAICTAINRVVKKGYNVVRPSFYAQISSRSLFSLLRGTGPEDTNISFFDERMEALRSSGRTLMKYYGGSFKNCLLQSKRSAIELVNILTSRFEYFVDEVEFNGKTVTFHRKAQLLAINVWAFYKRNGIDYFNDVHELITTTGPELPQLFLYYNIFSYSHPLEKRILRWENLPYGHHDETEIRGCTIHVLKILKDYISKHLNNETYLNPLFVNDLLTKKWISVSDKVLEAKFKYHLANCVFY</sequence>
<dbReference type="Pfam" id="PF10343">
    <property type="entry name" value="Q_salvage"/>
    <property type="match status" value="1"/>
</dbReference>
<organism evidence="7 8">
    <name type="scientific">Ignelater luminosus</name>
    <name type="common">Cucubano</name>
    <name type="synonym">Pyrophorus luminosus</name>
    <dbReference type="NCBI Taxonomy" id="2038154"/>
    <lineage>
        <taxon>Eukaryota</taxon>
        <taxon>Metazoa</taxon>
        <taxon>Ecdysozoa</taxon>
        <taxon>Arthropoda</taxon>
        <taxon>Hexapoda</taxon>
        <taxon>Insecta</taxon>
        <taxon>Pterygota</taxon>
        <taxon>Neoptera</taxon>
        <taxon>Endopterygota</taxon>
        <taxon>Coleoptera</taxon>
        <taxon>Polyphaga</taxon>
        <taxon>Elateriformia</taxon>
        <taxon>Elateroidea</taxon>
        <taxon>Elateridae</taxon>
        <taxon>Agrypninae</taxon>
        <taxon>Pyrophorini</taxon>
        <taxon>Ignelater</taxon>
    </lineage>
</organism>